<accession>A0A0A9BVJ1</accession>
<protein>
    <submittedName>
        <fullName evidence="1">Uncharacterized protein</fullName>
    </submittedName>
</protein>
<sequence length="15" mass="1777">MTSHSLLRRGSWRSC</sequence>
<reference evidence="1" key="1">
    <citation type="submission" date="2014-09" db="EMBL/GenBank/DDBJ databases">
        <authorList>
            <person name="Magalhaes I.L.F."/>
            <person name="Oliveira U."/>
            <person name="Santos F.R."/>
            <person name="Vidigal T.H.D.A."/>
            <person name="Brescovit A.D."/>
            <person name="Santos A.J."/>
        </authorList>
    </citation>
    <scope>NUCLEOTIDE SEQUENCE</scope>
    <source>
        <tissue evidence="1">Shoot tissue taken approximately 20 cm above the soil surface</tissue>
    </source>
</reference>
<organism evidence="1">
    <name type="scientific">Arundo donax</name>
    <name type="common">Giant reed</name>
    <name type="synonym">Donax arundinaceus</name>
    <dbReference type="NCBI Taxonomy" id="35708"/>
    <lineage>
        <taxon>Eukaryota</taxon>
        <taxon>Viridiplantae</taxon>
        <taxon>Streptophyta</taxon>
        <taxon>Embryophyta</taxon>
        <taxon>Tracheophyta</taxon>
        <taxon>Spermatophyta</taxon>
        <taxon>Magnoliopsida</taxon>
        <taxon>Liliopsida</taxon>
        <taxon>Poales</taxon>
        <taxon>Poaceae</taxon>
        <taxon>PACMAD clade</taxon>
        <taxon>Arundinoideae</taxon>
        <taxon>Arundineae</taxon>
        <taxon>Arundo</taxon>
    </lineage>
</organism>
<dbReference type="EMBL" id="GBRH01232735">
    <property type="protein sequence ID" value="JAD65160.1"/>
    <property type="molecule type" value="Transcribed_RNA"/>
</dbReference>
<evidence type="ECO:0000313" key="1">
    <source>
        <dbReference type="EMBL" id="JAD65160.1"/>
    </source>
</evidence>
<proteinExistence type="predicted"/>
<name>A0A0A9BVJ1_ARUDO</name>
<reference evidence="1" key="2">
    <citation type="journal article" date="2015" name="Data Brief">
        <title>Shoot transcriptome of the giant reed, Arundo donax.</title>
        <authorList>
            <person name="Barrero R.A."/>
            <person name="Guerrero F.D."/>
            <person name="Moolhuijzen P."/>
            <person name="Goolsby J.A."/>
            <person name="Tidwell J."/>
            <person name="Bellgard S.E."/>
            <person name="Bellgard M.I."/>
        </authorList>
    </citation>
    <scope>NUCLEOTIDE SEQUENCE</scope>
    <source>
        <tissue evidence="1">Shoot tissue taken approximately 20 cm above the soil surface</tissue>
    </source>
</reference>